<feature type="compositionally biased region" description="Basic residues" evidence="1">
    <location>
        <begin position="80"/>
        <end position="99"/>
    </location>
</feature>
<comment type="caution">
    <text evidence="2">The sequence shown here is derived from an EMBL/GenBank/DDBJ whole genome shotgun (WGS) entry which is preliminary data.</text>
</comment>
<organism evidence="2 3">
    <name type="scientific">Microbulbifer rhizosphaerae</name>
    <dbReference type="NCBI Taxonomy" id="1562603"/>
    <lineage>
        <taxon>Bacteria</taxon>
        <taxon>Pseudomonadati</taxon>
        <taxon>Pseudomonadota</taxon>
        <taxon>Gammaproteobacteria</taxon>
        <taxon>Cellvibrionales</taxon>
        <taxon>Microbulbiferaceae</taxon>
        <taxon>Microbulbifer</taxon>
    </lineage>
</organism>
<dbReference type="AlphaFoldDB" id="A0A7W4ZCK5"/>
<gene>
    <name evidence="2" type="ORF">FHS09_004383</name>
</gene>
<dbReference type="EMBL" id="JACHWZ010000034">
    <property type="protein sequence ID" value="MBB3063524.1"/>
    <property type="molecule type" value="Genomic_DNA"/>
</dbReference>
<evidence type="ECO:0000313" key="3">
    <source>
        <dbReference type="Proteomes" id="UP000535937"/>
    </source>
</evidence>
<proteinExistence type="predicted"/>
<keyword evidence="3" id="KW-1185">Reference proteome</keyword>
<dbReference type="RefSeq" id="WP_183463776.1">
    <property type="nucleotide sequence ID" value="NZ_JACHWZ010000034.1"/>
</dbReference>
<reference evidence="2 3" key="1">
    <citation type="submission" date="2020-08" db="EMBL/GenBank/DDBJ databases">
        <title>Genomic Encyclopedia of Type Strains, Phase III (KMG-III): the genomes of soil and plant-associated and newly described type strains.</title>
        <authorList>
            <person name="Whitman W."/>
        </authorList>
    </citation>
    <scope>NUCLEOTIDE SEQUENCE [LARGE SCALE GENOMIC DNA]</scope>
    <source>
        <strain evidence="2 3">CECT 8799</strain>
    </source>
</reference>
<dbReference type="Proteomes" id="UP000535937">
    <property type="component" value="Unassembled WGS sequence"/>
</dbReference>
<dbReference type="Pfam" id="PF09954">
    <property type="entry name" value="DUF2188"/>
    <property type="match status" value="1"/>
</dbReference>
<evidence type="ECO:0000313" key="2">
    <source>
        <dbReference type="EMBL" id="MBB3063524.1"/>
    </source>
</evidence>
<evidence type="ECO:0008006" key="4">
    <source>
        <dbReference type="Google" id="ProtNLM"/>
    </source>
</evidence>
<accession>A0A7W4ZCK5</accession>
<dbReference type="InterPro" id="IPR018691">
    <property type="entry name" value="DUF2188"/>
</dbReference>
<name>A0A7W4ZCK5_9GAMM</name>
<protein>
    <recommendedName>
        <fullName evidence="4">DUF2188 domain-containing protein</fullName>
    </recommendedName>
</protein>
<feature type="region of interest" description="Disordered" evidence="1">
    <location>
        <begin position="58"/>
        <end position="99"/>
    </location>
</feature>
<evidence type="ECO:0000256" key="1">
    <source>
        <dbReference type="SAM" id="MobiDB-lite"/>
    </source>
</evidence>
<sequence>MQSYHITKEGDHWKLAREGSARASLTAETKREIISATSTFMKGKEALVKIHKLDGGVQEERTYVTGSNPRGTSPRASSSRGKKSGSGKTKSARRPRRLQ</sequence>